<dbReference type="PANTHER" id="PTHR12209">
    <property type="entry name" value="NON-SPECIFIC SERINE/THREONINE PROTEIN KINASE"/>
    <property type="match status" value="1"/>
</dbReference>
<dbReference type="GO" id="GO:0005829">
    <property type="term" value="C:cytosol"/>
    <property type="evidence" value="ECO:0007669"/>
    <property type="project" value="TreeGrafter"/>
</dbReference>
<keyword evidence="3" id="KW-0723">Serine/threonine-protein kinase</keyword>
<dbReference type="InterPro" id="IPR000719">
    <property type="entry name" value="Prot_kinase_dom"/>
</dbReference>
<name>A0A316Z5R8_9BASI</name>
<keyword evidence="8" id="KW-0067">ATP-binding</keyword>
<feature type="domain" description="Protein kinase" evidence="11">
    <location>
        <begin position="24"/>
        <end position="283"/>
    </location>
</feature>
<dbReference type="NCBIfam" id="TIGR03724">
    <property type="entry name" value="arch_bud32"/>
    <property type="match status" value="1"/>
</dbReference>
<evidence type="ECO:0000256" key="4">
    <source>
        <dbReference type="ARBA" id="ARBA00022679"/>
    </source>
</evidence>
<evidence type="ECO:0000256" key="9">
    <source>
        <dbReference type="ARBA" id="ARBA00047899"/>
    </source>
</evidence>
<dbReference type="GO" id="GO:0008033">
    <property type="term" value="P:tRNA processing"/>
    <property type="evidence" value="ECO:0007669"/>
    <property type="project" value="UniProtKB-KW"/>
</dbReference>
<dbReference type="Gene3D" id="3.30.200.20">
    <property type="entry name" value="Phosphorylase Kinase, domain 1"/>
    <property type="match status" value="1"/>
</dbReference>
<dbReference type="STRING" id="58919.A0A316Z5R8"/>
<protein>
    <recommendedName>
        <fullName evidence="2">non-specific serine/threonine protein kinase</fullName>
        <ecNumber evidence="2">2.7.11.1</ecNumber>
    </recommendedName>
</protein>
<evidence type="ECO:0000259" key="11">
    <source>
        <dbReference type="PROSITE" id="PS50011"/>
    </source>
</evidence>
<reference evidence="12 13" key="1">
    <citation type="journal article" date="2018" name="Mol. Biol. Evol.">
        <title>Broad Genomic Sampling Reveals a Smut Pathogenic Ancestry of the Fungal Clade Ustilaginomycotina.</title>
        <authorList>
            <person name="Kijpornyongpan T."/>
            <person name="Mondo S.J."/>
            <person name="Barry K."/>
            <person name="Sandor L."/>
            <person name="Lee J."/>
            <person name="Lipzen A."/>
            <person name="Pangilinan J."/>
            <person name="LaButti K."/>
            <person name="Hainaut M."/>
            <person name="Henrissat B."/>
            <person name="Grigoriev I.V."/>
            <person name="Spatafora J.W."/>
            <person name="Aime M.C."/>
        </authorList>
    </citation>
    <scope>NUCLEOTIDE SEQUENCE [LARGE SCALE GENOMIC DNA]</scope>
    <source>
        <strain evidence="12 13">MCA 4186</strain>
    </source>
</reference>
<evidence type="ECO:0000256" key="2">
    <source>
        <dbReference type="ARBA" id="ARBA00012513"/>
    </source>
</evidence>
<keyword evidence="13" id="KW-1185">Reference proteome</keyword>
<dbReference type="Proteomes" id="UP000245946">
    <property type="component" value="Unassembled WGS sequence"/>
</dbReference>
<dbReference type="OrthoDB" id="3399at2759"/>
<dbReference type="PANTHER" id="PTHR12209:SF0">
    <property type="entry name" value="EKC_KEOPS COMPLEX SUBUNIT TP53RK"/>
    <property type="match status" value="1"/>
</dbReference>
<keyword evidence="4" id="KW-0808">Transferase</keyword>
<comment type="catalytic activity">
    <reaction evidence="10">
        <text>L-seryl-[protein] + ATP = O-phospho-L-seryl-[protein] + ADP + H(+)</text>
        <dbReference type="Rhea" id="RHEA:17989"/>
        <dbReference type="Rhea" id="RHEA-COMP:9863"/>
        <dbReference type="Rhea" id="RHEA-COMP:11604"/>
        <dbReference type="ChEBI" id="CHEBI:15378"/>
        <dbReference type="ChEBI" id="CHEBI:29999"/>
        <dbReference type="ChEBI" id="CHEBI:30616"/>
        <dbReference type="ChEBI" id="CHEBI:83421"/>
        <dbReference type="ChEBI" id="CHEBI:456216"/>
        <dbReference type="EC" id="2.7.11.1"/>
    </reaction>
</comment>
<comment type="similarity">
    <text evidence="1">Belongs to the protein kinase superfamily. BUD32 family.</text>
</comment>
<sequence>MTAASSSSTASTSAPSPTLALLASPACELISQGAEARVYLYRPAAASVFPSSAPAPAAPAPLVLKHRFPKTYRHSSLSTQLTAQRTTLEARTLVRCAREGVNVPGLRFVDEREGVLGMAWVDGKSIRQCLGGGAEGEEMWEEAEEGEETGLEAPEMSDEQQVGLMRLVGQQLATMHAADVIHGDLTTSNMMHRCSDGFDEVVLIDFGLTSASTVAEDKAVDLYVLERAFASTHPASEHLFAEVLKSYAEVASKKQKGRAAFWKEVERKLSEVRLRGRKRSMVG</sequence>
<dbReference type="PROSITE" id="PS50011">
    <property type="entry name" value="PROTEIN_KINASE_DOM"/>
    <property type="match status" value="1"/>
</dbReference>
<dbReference type="AlphaFoldDB" id="A0A316Z5R8"/>
<proteinExistence type="inferred from homology"/>
<dbReference type="RefSeq" id="XP_025595772.1">
    <property type="nucleotide sequence ID" value="XM_025743328.1"/>
</dbReference>
<dbReference type="FunFam" id="1.10.510.10:FF:000323">
    <property type="entry name" value="TP53-regulating kinase, putative"/>
    <property type="match status" value="1"/>
</dbReference>
<dbReference type="GO" id="GO:0000408">
    <property type="term" value="C:EKC/KEOPS complex"/>
    <property type="evidence" value="ECO:0007669"/>
    <property type="project" value="TreeGrafter"/>
</dbReference>
<dbReference type="EMBL" id="KZ819304">
    <property type="protein sequence ID" value="PWN95493.1"/>
    <property type="molecule type" value="Genomic_DNA"/>
</dbReference>
<dbReference type="SUPFAM" id="SSF56112">
    <property type="entry name" value="Protein kinase-like (PK-like)"/>
    <property type="match status" value="1"/>
</dbReference>
<evidence type="ECO:0000256" key="5">
    <source>
        <dbReference type="ARBA" id="ARBA00022694"/>
    </source>
</evidence>
<evidence type="ECO:0000256" key="1">
    <source>
        <dbReference type="ARBA" id="ARBA00010630"/>
    </source>
</evidence>
<dbReference type="GO" id="GO:0005634">
    <property type="term" value="C:nucleus"/>
    <property type="evidence" value="ECO:0007669"/>
    <property type="project" value="TreeGrafter"/>
</dbReference>
<keyword evidence="7" id="KW-0418">Kinase</keyword>
<evidence type="ECO:0000313" key="12">
    <source>
        <dbReference type="EMBL" id="PWN95493.1"/>
    </source>
</evidence>
<dbReference type="EC" id="2.7.11.1" evidence="2"/>
<dbReference type="Pfam" id="PF06293">
    <property type="entry name" value="Kdo"/>
    <property type="match status" value="1"/>
</dbReference>
<keyword evidence="5" id="KW-0819">tRNA processing</keyword>
<organism evidence="12 13">
    <name type="scientific">Tilletiopsis washingtonensis</name>
    <dbReference type="NCBI Taxonomy" id="58919"/>
    <lineage>
        <taxon>Eukaryota</taxon>
        <taxon>Fungi</taxon>
        <taxon>Dikarya</taxon>
        <taxon>Basidiomycota</taxon>
        <taxon>Ustilaginomycotina</taxon>
        <taxon>Exobasidiomycetes</taxon>
        <taxon>Entylomatales</taxon>
        <taxon>Entylomatales incertae sedis</taxon>
        <taxon>Tilletiopsis</taxon>
    </lineage>
</organism>
<evidence type="ECO:0000313" key="13">
    <source>
        <dbReference type="Proteomes" id="UP000245946"/>
    </source>
</evidence>
<evidence type="ECO:0000256" key="3">
    <source>
        <dbReference type="ARBA" id="ARBA00022527"/>
    </source>
</evidence>
<evidence type="ECO:0000256" key="8">
    <source>
        <dbReference type="ARBA" id="ARBA00022840"/>
    </source>
</evidence>
<evidence type="ECO:0000256" key="6">
    <source>
        <dbReference type="ARBA" id="ARBA00022741"/>
    </source>
</evidence>
<gene>
    <name evidence="12" type="ORF">FA09DRAFT_332132</name>
</gene>
<dbReference type="GeneID" id="37270872"/>
<dbReference type="Gene3D" id="1.10.510.10">
    <property type="entry name" value="Transferase(Phosphotransferase) domain 1"/>
    <property type="match status" value="1"/>
</dbReference>
<dbReference type="GO" id="GO:0070525">
    <property type="term" value="P:tRNA threonylcarbamoyladenosine metabolic process"/>
    <property type="evidence" value="ECO:0007669"/>
    <property type="project" value="TreeGrafter"/>
</dbReference>
<dbReference type="InterPro" id="IPR011009">
    <property type="entry name" value="Kinase-like_dom_sf"/>
</dbReference>
<dbReference type="InterPro" id="IPR022495">
    <property type="entry name" value="Bud32"/>
</dbReference>
<dbReference type="GO" id="GO:0005524">
    <property type="term" value="F:ATP binding"/>
    <property type="evidence" value="ECO:0007669"/>
    <property type="project" value="UniProtKB-KW"/>
</dbReference>
<evidence type="ECO:0000256" key="7">
    <source>
        <dbReference type="ARBA" id="ARBA00022777"/>
    </source>
</evidence>
<dbReference type="GO" id="GO:0004674">
    <property type="term" value="F:protein serine/threonine kinase activity"/>
    <property type="evidence" value="ECO:0007669"/>
    <property type="project" value="UniProtKB-KW"/>
</dbReference>
<evidence type="ECO:0000256" key="10">
    <source>
        <dbReference type="ARBA" id="ARBA00048679"/>
    </source>
</evidence>
<keyword evidence="6" id="KW-0547">Nucleotide-binding</keyword>
<accession>A0A316Z5R8</accession>
<comment type="catalytic activity">
    <reaction evidence="9">
        <text>L-threonyl-[protein] + ATP = O-phospho-L-threonyl-[protein] + ADP + H(+)</text>
        <dbReference type="Rhea" id="RHEA:46608"/>
        <dbReference type="Rhea" id="RHEA-COMP:11060"/>
        <dbReference type="Rhea" id="RHEA-COMP:11605"/>
        <dbReference type="ChEBI" id="CHEBI:15378"/>
        <dbReference type="ChEBI" id="CHEBI:30013"/>
        <dbReference type="ChEBI" id="CHEBI:30616"/>
        <dbReference type="ChEBI" id="CHEBI:61977"/>
        <dbReference type="ChEBI" id="CHEBI:456216"/>
        <dbReference type="EC" id="2.7.11.1"/>
    </reaction>
</comment>